<feature type="chain" id="PRO_5045731791" evidence="1">
    <location>
        <begin position="26"/>
        <end position="172"/>
    </location>
</feature>
<keyword evidence="3" id="KW-1185">Reference proteome</keyword>
<dbReference type="RefSeq" id="WP_382351582.1">
    <property type="nucleotide sequence ID" value="NZ_JBHSMC010000014.1"/>
</dbReference>
<keyword evidence="1" id="KW-0732">Signal</keyword>
<gene>
    <name evidence="2" type="ORF">ACFPM4_11390</name>
</gene>
<dbReference type="PROSITE" id="PS51257">
    <property type="entry name" value="PROKAR_LIPOPROTEIN"/>
    <property type="match status" value="1"/>
</dbReference>
<sequence length="172" mass="19187">MRKIYTHIILFFLVIILAACGQANADGNTDEKGKPDIIGYVMDQNDSRILVVSAEAQDFSANDGLSEYYDAISLSNAPENVKIGQMVKVWIDGPVADSYPMQGKISKLEVVESSKPDGAKMTEEQALRKIIKAQPTKQMAVRNIYFDNTKNIWKVEFKELPDGDVITIEIKD</sequence>
<evidence type="ECO:0000256" key="1">
    <source>
        <dbReference type="SAM" id="SignalP"/>
    </source>
</evidence>
<feature type="signal peptide" evidence="1">
    <location>
        <begin position="1"/>
        <end position="25"/>
    </location>
</feature>
<dbReference type="EMBL" id="JBHSMC010000014">
    <property type="protein sequence ID" value="MFC5465353.1"/>
    <property type="molecule type" value="Genomic_DNA"/>
</dbReference>
<evidence type="ECO:0000313" key="3">
    <source>
        <dbReference type="Proteomes" id="UP001596147"/>
    </source>
</evidence>
<evidence type="ECO:0000313" key="2">
    <source>
        <dbReference type="EMBL" id="MFC5465353.1"/>
    </source>
</evidence>
<reference evidence="3" key="1">
    <citation type="journal article" date="2019" name="Int. J. Syst. Evol. Microbiol.">
        <title>The Global Catalogue of Microorganisms (GCM) 10K type strain sequencing project: providing services to taxonomists for standard genome sequencing and annotation.</title>
        <authorList>
            <consortium name="The Broad Institute Genomics Platform"/>
            <consortium name="The Broad Institute Genome Sequencing Center for Infectious Disease"/>
            <person name="Wu L."/>
            <person name="Ma J."/>
        </authorList>
    </citation>
    <scope>NUCLEOTIDE SEQUENCE [LARGE SCALE GENOMIC DNA]</scope>
    <source>
        <strain evidence="3">CGMCC 1.12237</strain>
    </source>
</reference>
<name>A0ABW0LL94_9BACI</name>
<dbReference type="Proteomes" id="UP001596147">
    <property type="component" value="Unassembled WGS sequence"/>
</dbReference>
<accession>A0ABW0LL94</accession>
<dbReference type="InterPro" id="IPR012340">
    <property type="entry name" value="NA-bd_OB-fold"/>
</dbReference>
<comment type="caution">
    <text evidence="2">The sequence shown here is derived from an EMBL/GenBank/DDBJ whole genome shotgun (WGS) entry which is preliminary data.</text>
</comment>
<dbReference type="InterPro" id="IPR021598">
    <property type="entry name" value="DUF3221"/>
</dbReference>
<organism evidence="2 3">
    <name type="scientific">Lederbergia graminis</name>
    <dbReference type="NCBI Taxonomy" id="735518"/>
    <lineage>
        <taxon>Bacteria</taxon>
        <taxon>Bacillati</taxon>
        <taxon>Bacillota</taxon>
        <taxon>Bacilli</taxon>
        <taxon>Bacillales</taxon>
        <taxon>Bacillaceae</taxon>
        <taxon>Lederbergia</taxon>
    </lineage>
</organism>
<proteinExistence type="predicted"/>
<protein>
    <submittedName>
        <fullName evidence="2">YobA family protein</fullName>
    </submittedName>
</protein>
<dbReference type="Pfam" id="PF11518">
    <property type="entry name" value="DUF3221"/>
    <property type="match status" value="1"/>
</dbReference>
<dbReference type="Gene3D" id="2.40.50.140">
    <property type="entry name" value="Nucleic acid-binding proteins"/>
    <property type="match status" value="1"/>
</dbReference>